<dbReference type="EMBL" id="CP025791">
    <property type="protein sequence ID" value="AUP81244.1"/>
    <property type="molecule type" value="Genomic_DNA"/>
</dbReference>
<keyword evidence="3" id="KW-1185">Reference proteome</keyword>
<dbReference type="Proteomes" id="UP000235826">
    <property type="component" value="Chromosome"/>
</dbReference>
<dbReference type="OrthoDB" id="9902669at2"/>
<feature type="chain" id="PRO_5014662482" description="DUF3575 domain-containing protein" evidence="1">
    <location>
        <begin position="22"/>
        <end position="180"/>
    </location>
</feature>
<evidence type="ECO:0000313" key="3">
    <source>
        <dbReference type="Proteomes" id="UP000235826"/>
    </source>
</evidence>
<feature type="signal peptide" evidence="1">
    <location>
        <begin position="1"/>
        <end position="21"/>
    </location>
</feature>
<proteinExistence type="predicted"/>
<keyword evidence="1" id="KW-0732">Signal</keyword>
<protein>
    <recommendedName>
        <fullName evidence="4">DUF3575 domain-containing protein</fullName>
    </recommendedName>
</protein>
<gene>
    <name evidence="2" type="ORF">C1H87_22005</name>
</gene>
<evidence type="ECO:0000256" key="1">
    <source>
        <dbReference type="SAM" id="SignalP"/>
    </source>
</evidence>
<dbReference type="AlphaFoldDB" id="A0A2K9PW10"/>
<evidence type="ECO:0008006" key="4">
    <source>
        <dbReference type="Google" id="ProtNLM"/>
    </source>
</evidence>
<dbReference type="KEGG" id="fek:C1H87_22005"/>
<name>A0A2K9PW10_9FLAO</name>
<accession>A0A2K9PW10</accession>
<dbReference type="RefSeq" id="WP_102757887.1">
    <property type="nucleotide sequence ID" value="NZ_CP025791.1"/>
</dbReference>
<organism evidence="2 3">
    <name type="scientific">Flavivirga eckloniae</name>
    <dbReference type="NCBI Taxonomy" id="1803846"/>
    <lineage>
        <taxon>Bacteria</taxon>
        <taxon>Pseudomonadati</taxon>
        <taxon>Bacteroidota</taxon>
        <taxon>Flavobacteriia</taxon>
        <taxon>Flavobacteriales</taxon>
        <taxon>Flavobacteriaceae</taxon>
        <taxon>Flavivirga</taxon>
    </lineage>
</organism>
<reference evidence="2 3" key="1">
    <citation type="submission" date="2018-01" db="EMBL/GenBank/DDBJ databases">
        <title>Complete genome sequence of Flavivirga eckloniae ECD14 isolated from seaweed Ecklonia cava.</title>
        <authorList>
            <person name="Lee J.H."/>
            <person name="Baik K.S."/>
            <person name="Seong C.N."/>
        </authorList>
    </citation>
    <scope>NUCLEOTIDE SEQUENCE [LARGE SCALE GENOMIC DNA]</scope>
    <source>
        <strain evidence="2 3">ECD14</strain>
    </source>
</reference>
<sequence>MKRFKKVIVGVLLVKSAIANAQFISEDYTQVSLFIDPTITDSGFQIGGEIQKIMHWGYASVGASTYNGFEVAYTDLIGTLGINFNLFNNNEIRYYSGFRLGIIWRETNPFPMVGGVVGGDIRLSKFYAKTKFHIGIRLWTDYREDQKDQFYGDASGYKKGWLTNNPLLQENGAIVVSISW</sequence>
<evidence type="ECO:0000313" key="2">
    <source>
        <dbReference type="EMBL" id="AUP81244.1"/>
    </source>
</evidence>